<dbReference type="Proteomes" id="UP000694864">
    <property type="component" value="Chromosome 16"/>
</dbReference>
<dbReference type="GeneID" id="104751147"/>
<reference evidence="3" key="2">
    <citation type="submission" date="2025-08" db="UniProtKB">
        <authorList>
            <consortium name="RefSeq"/>
        </authorList>
    </citation>
    <scope>IDENTIFICATION</scope>
    <source>
        <tissue evidence="3">Leaf</tissue>
    </source>
</reference>
<dbReference type="RefSeq" id="XP_010471339.1">
    <property type="nucleotide sequence ID" value="XM_010473037.2"/>
</dbReference>
<dbReference type="InterPro" id="IPR002182">
    <property type="entry name" value="NB-ARC"/>
</dbReference>
<dbReference type="PRINTS" id="PR00364">
    <property type="entry name" value="DISEASERSIST"/>
</dbReference>
<dbReference type="Gene3D" id="3.40.50.10140">
    <property type="entry name" value="Toll/interleukin-1 receptor homology (TIR) domain"/>
    <property type="match status" value="1"/>
</dbReference>
<dbReference type="InterPro" id="IPR044974">
    <property type="entry name" value="Disease_R_plants"/>
</dbReference>
<dbReference type="SMART" id="SM00255">
    <property type="entry name" value="TIR"/>
    <property type="match status" value="1"/>
</dbReference>
<proteinExistence type="predicted"/>
<dbReference type="PANTHER" id="PTHR11017:SF570">
    <property type="entry name" value="DISEASE RESISTANCE PROTEIN (TIR-NBS CLASS)-RELATED"/>
    <property type="match status" value="1"/>
</dbReference>
<dbReference type="InterPro" id="IPR035897">
    <property type="entry name" value="Toll_tir_struct_dom_sf"/>
</dbReference>
<dbReference type="PROSITE" id="PS50104">
    <property type="entry name" value="TIR"/>
    <property type="match status" value="1"/>
</dbReference>
<reference evidence="2" key="1">
    <citation type="journal article" date="2014" name="Nat. Commun.">
        <title>The emerging biofuel crop Camelina sativa retains a highly undifferentiated hexaploid genome structure.</title>
        <authorList>
            <person name="Kagale S."/>
            <person name="Koh C."/>
            <person name="Nixon J."/>
            <person name="Bollina V."/>
            <person name="Clarke W.E."/>
            <person name="Tuteja R."/>
            <person name="Spillane C."/>
            <person name="Robinson S.J."/>
            <person name="Links M.G."/>
            <person name="Clarke C."/>
            <person name="Higgins E.E."/>
            <person name="Huebert T."/>
            <person name="Sharpe A.G."/>
            <person name="Parkin I.A."/>
        </authorList>
    </citation>
    <scope>NUCLEOTIDE SEQUENCE [LARGE SCALE GENOMIC DNA]</scope>
    <source>
        <strain evidence="2">cv. DH55</strain>
    </source>
</reference>
<accession>A0ABM0WHY6</accession>
<dbReference type="Pfam" id="PF00931">
    <property type="entry name" value="NB-ARC"/>
    <property type="match status" value="1"/>
</dbReference>
<organism evidence="2 3">
    <name type="scientific">Camelina sativa</name>
    <name type="common">False flax</name>
    <name type="synonym">Myagrum sativum</name>
    <dbReference type="NCBI Taxonomy" id="90675"/>
    <lineage>
        <taxon>Eukaryota</taxon>
        <taxon>Viridiplantae</taxon>
        <taxon>Streptophyta</taxon>
        <taxon>Embryophyta</taxon>
        <taxon>Tracheophyta</taxon>
        <taxon>Spermatophyta</taxon>
        <taxon>Magnoliopsida</taxon>
        <taxon>eudicotyledons</taxon>
        <taxon>Gunneridae</taxon>
        <taxon>Pentapetalae</taxon>
        <taxon>rosids</taxon>
        <taxon>malvids</taxon>
        <taxon>Brassicales</taxon>
        <taxon>Brassicaceae</taxon>
        <taxon>Camelineae</taxon>
        <taxon>Camelina</taxon>
    </lineage>
</organism>
<gene>
    <name evidence="3" type="primary">LOC104751147</name>
</gene>
<keyword evidence="2" id="KW-1185">Reference proteome</keyword>
<dbReference type="PANTHER" id="PTHR11017">
    <property type="entry name" value="LEUCINE-RICH REPEAT-CONTAINING PROTEIN"/>
    <property type="match status" value="1"/>
</dbReference>
<dbReference type="Gene3D" id="3.40.50.300">
    <property type="entry name" value="P-loop containing nucleotide triphosphate hydrolases"/>
    <property type="match status" value="1"/>
</dbReference>
<protein>
    <submittedName>
        <fullName evidence="3">TMV resistance protein N-like</fullName>
    </submittedName>
</protein>
<feature type="domain" description="TIR" evidence="1">
    <location>
        <begin position="43"/>
        <end position="208"/>
    </location>
</feature>
<sequence length="413" mass="47899">MAMATPHHLLLHLRCYKITQLPYFSLYSHREFNHQMSDTSTFHKFDVFLSFRGLDTRRNLISFLYNELIRRNIRTFKDDKELERGRRISPELVRAIQESRSAVVVVSVNYAASPWCLEELVKIMEFEKQGSITVMPIFYGVDPCHVRRQIGLVDEQFKKHEAREDHEKVLSWRQALTNLASISGDCSWKWEDDSKMVDEITDKISKRLMIDTTRSNGSDLVGIDAHMKALHRLLDLNPKKTVRVIGIWARGGNGRSALAKFVYQNICQHFESHYFLESVKKISQDRHMSHLHEDFMIRIQGECLSKLRLKNQKVLLVADDVNKLEQLDALAEDFNCFGPGSIVIITTQDKQLLISSGIKLVYEVELLRFQKVRGLFRQLAFKERDVSAAFELALHRAANVAMEWLGCLRGRYG</sequence>
<dbReference type="SUPFAM" id="SSF52540">
    <property type="entry name" value="P-loop containing nucleoside triphosphate hydrolases"/>
    <property type="match status" value="1"/>
</dbReference>
<evidence type="ECO:0000313" key="2">
    <source>
        <dbReference type="Proteomes" id="UP000694864"/>
    </source>
</evidence>
<dbReference type="InterPro" id="IPR000157">
    <property type="entry name" value="TIR_dom"/>
</dbReference>
<evidence type="ECO:0000259" key="1">
    <source>
        <dbReference type="PROSITE" id="PS50104"/>
    </source>
</evidence>
<evidence type="ECO:0000313" key="3">
    <source>
        <dbReference type="RefSeq" id="XP_010471339.1"/>
    </source>
</evidence>
<dbReference type="SUPFAM" id="SSF52200">
    <property type="entry name" value="Toll/Interleukin receptor TIR domain"/>
    <property type="match status" value="1"/>
</dbReference>
<dbReference type="InterPro" id="IPR027417">
    <property type="entry name" value="P-loop_NTPase"/>
</dbReference>
<dbReference type="Pfam" id="PF01582">
    <property type="entry name" value="TIR"/>
    <property type="match status" value="1"/>
</dbReference>
<name>A0ABM0WHY6_CAMSA</name>